<dbReference type="InterPro" id="IPR035919">
    <property type="entry name" value="EAL_sf"/>
</dbReference>
<dbReference type="Gene3D" id="3.20.20.450">
    <property type="entry name" value="EAL domain"/>
    <property type="match status" value="1"/>
</dbReference>
<gene>
    <name evidence="4" type="ORF">theurythT_23310</name>
</gene>
<proteinExistence type="predicted"/>
<dbReference type="PANTHER" id="PTHR33121:SF70">
    <property type="entry name" value="SIGNALING PROTEIN YKOW"/>
    <property type="match status" value="1"/>
</dbReference>
<dbReference type="PROSITE" id="PS50887">
    <property type="entry name" value="GGDEF"/>
    <property type="match status" value="1"/>
</dbReference>
<dbReference type="PANTHER" id="PTHR33121">
    <property type="entry name" value="CYCLIC DI-GMP PHOSPHODIESTERASE PDEF"/>
    <property type="match status" value="1"/>
</dbReference>
<reference evidence="4 5" key="1">
    <citation type="submission" date="2023-03" db="EMBL/GenBank/DDBJ databases">
        <title>Draft genome sequence of Thalassotalea eurytherma JCM 18482T.</title>
        <authorList>
            <person name="Sawabe T."/>
        </authorList>
    </citation>
    <scope>NUCLEOTIDE SEQUENCE [LARGE SCALE GENOMIC DNA]</scope>
    <source>
        <strain evidence="4 5">JCM 18482</strain>
    </source>
</reference>
<keyword evidence="1" id="KW-0472">Membrane</keyword>
<feature type="transmembrane region" description="Helical" evidence="1">
    <location>
        <begin position="12"/>
        <end position="33"/>
    </location>
</feature>
<dbReference type="Proteomes" id="UP001157133">
    <property type="component" value="Unassembled WGS sequence"/>
</dbReference>
<evidence type="ECO:0000313" key="5">
    <source>
        <dbReference type="Proteomes" id="UP001157133"/>
    </source>
</evidence>
<name>A0ABQ6H5W7_9GAMM</name>
<sequence>MKKFFVSVSFKLVSILVGTLLCISVFYSWLSFVKLESEYAKLQQEALEQGRYFFQLQTKQLVTELQTLVEWYADPDQGRANHDFNALGQVFNQQFEKMQLHLDIEDIWLLQRNNVAFSTSPLTNEVRQISQQVQFKQQPISKIVCEDKCFQAVGLPIMNAQGDEAAIILKANMSDNLMSFNELFGGDVAVFRVPHKAGIANAEVLLSTDNRLIDHIKTLKVDNENIDSIMENGLNFTFQERYYLVNFLPLTLNENGFFNLILIEDLTQYTQENQLYRNKFLAAVIAFLLLVSFIVYVLSRSFTDRLVTLADFLPLLAKKQFTDFRKAEFKRKNWFSDELDTVIESATMLSYQLEKLNLKVNLKTNELENIAMYDLLTGLPNRNMLNFELKKSLAKLQYSTHGFALLFLDLDDFKKVNDSYGHSEGDKLLVEAAQRLNACARNIDVVCRFGGDEFVIILSQLSTESEGKALADEFLKQFKSGIKLEENTFYVSSSLGMVYCADPDASPDDLISSADIAMYEAKMNGGDQCFVYDPKMYQRVAHRVMMEGDVRTALLEHQFSLALQPQIEANTNRFIGFEALLRWKHPERGMISPDDFIPVLENSEQMIELGYWVVRRCFELVRNFIQLGYSDIKVAINLSANQFLDPNLSPFLTNLLQAYELDAKHFELELTEQTLVEDIDKAIAVMVTLREYGFSFAIDDFGTGYSSLAYLKRMPVDIIKIDKSFVFGMLENNADYQIIMSTIAMVKSLDLKVVAEGVETGAQMRSLEENGCDYFQGYYFAKPVPEDEIIEYIQEQFRHGVWSNTEVYQ</sequence>
<dbReference type="CDD" id="cd01949">
    <property type="entry name" value="GGDEF"/>
    <property type="match status" value="1"/>
</dbReference>
<dbReference type="Pfam" id="PF00990">
    <property type="entry name" value="GGDEF"/>
    <property type="match status" value="1"/>
</dbReference>
<dbReference type="RefSeq" id="WP_284208269.1">
    <property type="nucleotide sequence ID" value="NZ_BSSU01000011.1"/>
</dbReference>
<dbReference type="EMBL" id="BSSU01000011">
    <property type="protein sequence ID" value="GLX82879.1"/>
    <property type="molecule type" value="Genomic_DNA"/>
</dbReference>
<keyword evidence="1" id="KW-0812">Transmembrane</keyword>
<dbReference type="Pfam" id="PF00563">
    <property type="entry name" value="EAL"/>
    <property type="match status" value="1"/>
</dbReference>
<comment type="caution">
    <text evidence="4">The sequence shown here is derived from an EMBL/GenBank/DDBJ whole genome shotgun (WGS) entry which is preliminary data.</text>
</comment>
<evidence type="ECO:0000313" key="4">
    <source>
        <dbReference type="EMBL" id="GLX82879.1"/>
    </source>
</evidence>
<feature type="domain" description="GGDEF" evidence="3">
    <location>
        <begin position="401"/>
        <end position="534"/>
    </location>
</feature>
<dbReference type="InterPro" id="IPR000160">
    <property type="entry name" value="GGDEF_dom"/>
</dbReference>
<evidence type="ECO:0008006" key="6">
    <source>
        <dbReference type="Google" id="ProtNLM"/>
    </source>
</evidence>
<organism evidence="4 5">
    <name type="scientific">Thalassotalea eurytherma</name>
    <dbReference type="NCBI Taxonomy" id="1144278"/>
    <lineage>
        <taxon>Bacteria</taxon>
        <taxon>Pseudomonadati</taxon>
        <taxon>Pseudomonadota</taxon>
        <taxon>Gammaproteobacteria</taxon>
        <taxon>Alteromonadales</taxon>
        <taxon>Colwelliaceae</taxon>
        <taxon>Thalassotalea</taxon>
    </lineage>
</organism>
<dbReference type="SUPFAM" id="SSF55073">
    <property type="entry name" value="Nucleotide cyclase"/>
    <property type="match status" value="1"/>
</dbReference>
<dbReference type="InterPro" id="IPR029787">
    <property type="entry name" value="Nucleotide_cyclase"/>
</dbReference>
<dbReference type="InterPro" id="IPR050706">
    <property type="entry name" value="Cyclic-di-GMP_PDE-like"/>
</dbReference>
<dbReference type="NCBIfam" id="TIGR00254">
    <property type="entry name" value="GGDEF"/>
    <property type="match status" value="1"/>
</dbReference>
<dbReference type="Pfam" id="PF14827">
    <property type="entry name" value="dCache_3"/>
    <property type="match status" value="1"/>
</dbReference>
<protein>
    <recommendedName>
        <fullName evidence="6">EAL domain-containing protein</fullName>
    </recommendedName>
</protein>
<dbReference type="PROSITE" id="PS50883">
    <property type="entry name" value="EAL"/>
    <property type="match status" value="1"/>
</dbReference>
<dbReference type="InterPro" id="IPR029150">
    <property type="entry name" value="dCache_3"/>
</dbReference>
<dbReference type="CDD" id="cd01948">
    <property type="entry name" value="EAL"/>
    <property type="match status" value="1"/>
</dbReference>
<evidence type="ECO:0000256" key="1">
    <source>
        <dbReference type="SAM" id="Phobius"/>
    </source>
</evidence>
<evidence type="ECO:0000259" key="2">
    <source>
        <dbReference type="PROSITE" id="PS50883"/>
    </source>
</evidence>
<dbReference type="InterPro" id="IPR001633">
    <property type="entry name" value="EAL_dom"/>
</dbReference>
<accession>A0ABQ6H5W7</accession>
<feature type="domain" description="EAL" evidence="2">
    <location>
        <begin position="543"/>
        <end position="797"/>
    </location>
</feature>
<dbReference type="InterPro" id="IPR043128">
    <property type="entry name" value="Rev_trsase/Diguanyl_cyclase"/>
</dbReference>
<dbReference type="SMART" id="SM00267">
    <property type="entry name" value="GGDEF"/>
    <property type="match status" value="1"/>
</dbReference>
<dbReference type="SMART" id="SM00052">
    <property type="entry name" value="EAL"/>
    <property type="match status" value="1"/>
</dbReference>
<keyword evidence="5" id="KW-1185">Reference proteome</keyword>
<dbReference type="SUPFAM" id="SSF141868">
    <property type="entry name" value="EAL domain-like"/>
    <property type="match status" value="1"/>
</dbReference>
<keyword evidence="1" id="KW-1133">Transmembrane helix</keyword>
<evidence type="ECO:0000259" key="3">
    <source>
        <dbReference type="PROSITE" id="PS50887"/>
    </source>
</evidence>
<feature type="transmembrane region" description="Helical" evidence="1">
    <location>
        <begin position="280"/>
        <end position="299"/>
    </location>
</feature>
<dbReference type="Gene3D" id="3.30.70.270">
    <property type="match status" value="1"/>
</dbReference>